<name>X0T9U5_9ZZZZ</name>
<accession>X0T9U5</accession>
<comment type="caution">
    <text evidence="1">The sequence shown here is derived from an EMBL/GenBank/DDBJ whole genome shotgun (WGS) entry which is preliminary data.</text>
</comment>
<dbReference type="EMBL" id="BARS01000915">
    <property type="protein sequence ID" value="GAF84096.1"/>
    <property type="molecule type" value="Genomic_DNA"/>
</dbReference>
<sequence>MGSYGTQPDFITQASAVTPSNTIDATTKLNSSALWVGTGGDITVILAGTVGASGSGFPVAGQAVVFKGVQNGTYLPVIVDYVLVTASNAASDIVACK</sequence>
<reference evidence="1" key="1">
    <citation type="journal article" date="2014" name="Front. Microbiol.">
        <title>High frequency of phylogenetically diverse reductive dehalogenase-homologous genes in deep subseafloor sedimentary metagenomes.</title>
        <authorList>
            <person name="Kawai M."/>
            <person name="Futagami T."/>
            <person name="Toyoda A."/>
            <person name="Takaki Y."/>
            <person name="Nishi S."/>
            <person name="Hori S."/>
            <person name="Arai W."/>
            <person name="Tsubouchi T."/>
            <person name="Morono Y."/>
            <person name="Uchiyama I."/>
            <person name="Ito T."/>
            <person name="Fujiyama A."/>
            <person name="Inagaki F."/>
            <person name="Takami H."/>
        </authorList>
    </citation>
    <scope>NUCLEOTIDE SEQUENCE</scope>
    <source>
        <strain evidence="1">Expedition CK06-06</strain>
    </source>
</reference>
<protein>
    <submittedName>
        <fullName evidence="1">Uncharacterized protein</fullName>
    </submittedName>
</protein>
<dbReference type="AlphaFoldDB" id="X0T9U5"/>
<organism evidence="1">
    <name type="scientific">marine sediment metagenome</name>
    <dbReference type="NCBI Taxonomy" id="412755"/>
    <lineage>
        <taxon>unclassified sequences</taxon>
        <taxon>metagenomes</taxon>
        <taxon>ecological metagenomes</taxon>
    </lineage>
</organism>
<evidence type="ECO:0000313" key="1">
    <source>
        <dbReference type="EMBL" id="GAF84096.1"/>
    </source>
</evidence>
<proteinExistence type="predicted"/>
<gene>
    <name evidence="1" type="ORF">S01H1_01991</name>
</gene>